<evidence type="ECO:0000313" key="3">
    <source>
        <dbReference type="EMBL" id="EAU86683.2"/>
    </source>
</evidence>
<feature type="transmembrane region" description="Helical" evidence="2">
    <location>
        <begin position="51"/>
        <end position="68"/>
    </location>
</feature>
<dbReference type="VEuPathDB" id="FungiDB:CC1G_07341"/>
<organism evidence="3 4">
    <name type="scientific">Coprinopsis cinerea (strain Okayama-7 / 130 / ATCC MYA-4618 / FGSC 9003)</name>
    <name type="common">Inky cap fungus</name>
    <name type="synonym">Hormographiella aspergillata</name>
    <dbReference type="NCBI Taxonomy" id="240176"/>
    <lineage>
        <taxon>Eukaryota</taxon>
        <taxon>Fungi</taxon>
        <taxon>Dikarya</taxon>
        <taxon>Basidiomycota</taxon>
        <taxon>Agaricomycotina</taxon>
        <taxon>Agaricomycetes</taxon>
        <taxon>Agaricomycetidae</taxon>
        <taxon>Agaricales</taxon>
        <taxon>Agaricineae</taxon>
        <taxon>Psathyrellaceae</taxon>
        <taxon>Coprinopsis</taxon>
    </lineage>
</organism>
<keyword evidence="2" id="KW-0812">Transmembrane</keyword>
<dbReference type="HOGENOM" id="CLU_1970453_0_0_1"/>
<dbReference type="InParanoid" id="A8NNT6"/>
<evidence type="ECO:0000256" key="1">
    <source>
        <dbReference type="SAM" id="MobiDB-lite"/>
    </source>
</evidence>
<dbReference type="AlphaFoldDB" id="A8NNT6"/>
<feature type="region of interest" description="Disordered" evidence="1">
    <location>
        <begin position="76"/>
        <end position="112"/>
    </location>
</feature>
<keyword evidence="2" id="KW-0472">Membrane</keyword>
<proteinExistence type="predicted"/>
<accession>A8NNT6</accession>
<keyword evidence="4" id="KW-1185">Reference proteome</keyword>
<reference evidence="3 4" key="1">
    <citation type="journal article" date="2010" name="Proc. Natl. Acad. Sci. U.S.A.">
        <title>Insights into evolution of multicellular fungi from the assembled chromosomes of the mushroom Coprinopsis cinerea (Coprinus cinereus).</title>
        <authorList>
            <person name="Stajich J.E."/>
            <person name="Wilke S.K."/>
            <person name="Ahren D."/>
            <person name="Au C.H."/>
            <person name="Birren B.W."/>
            <person name="Borodovsky M."/>
            <person name="Burns C."/>
            <person name="Canback B."/>
            <person name="Casselton L.A."/>
            <person name="Cheng C.K."/>
            <person name="Deng J."/>
            <person name="Dietrich F.S."/>
            <person name="Fargo D.C."/>
            <person name="Farman M.L."/>
            <person name="Gathman A.C."/>
            <person name="Goldberg J."/>
            <person name="Guigo R."/>
            <person name="Hoegger P.J."/>
            <person name="Hooker J.B."/>
            <person name="Huggins A."/>
            <person name="James T.Y."/>
            <person name="Kamada T."/>
            <person name="Kilaru S."/>
            <person name="Kodira C."/>
            <person name="Kues U."/>
            <person name="Kupfer D."/>
            <person name="Kwan H.S."/>
            <person name="Lomsadze A."/>
            <person name="Li W."/>
            <person name="Lilly W.W."/>
            <person name="Ma L.J."/>
            <person name="Mackey A.J."/>
            <person name="Manning G."/>
            <person name="Martin F."/>
            <person name="Muraguchi H."/>
            <person name="Natvig D.O."/>
            <person name="Palmerini H."/>
            <person name="Ramesh M.A."/>
            <person name="Rehmeyer C.J."/>
            <person name="Roe B.A."/>
            <person name="Shenoy N."/>
            <person name="Stanke M."/>
            <person name="Ter-Hovhannisyan V."/>
            <person name="Tunlid A."/>
            <person name="Velagapudi R."/>
            <person name="Vision T.J."/>
            <person name="Zeng Q."/>
            <person name="Zolan M.E."/>
            <person name="Pukkila P.J."/>
        </authorList>
    </citation>
    <scope>NUCLEOTIDE SEQUENCE [LARGE SCALE GENOMIC DNA]</scope>
    <source>
        <strain evidence="4">Okayama-7 / 130 / ATCC MYA-4618 / FGSC 9003</strain>
    </source>
</reference>
<gene>
    <name evidence="3" type="ORF">CC1G_07341</name>
</gene>
<dbReference type="Proteomes" id="UP000001861">
    <property type="component" value="Unassembled WGS sequence"/>
</dbReference>
<dbReference type="EMBL" id="AACS02000012">
    <property type="protein sequence ID" value="EAU86683.2"/>
    <property type="molecule type" value="Genomic_DNA"/>
</dbReference>
<sequence length="127" mass="14282">MLAPLLESIKDFFVTGIYSLLIVIAILRASLTRLLLDLKAKGWLTYLRYLPPARIWLLGSAFLLAIQMRRRFIKQRRPEGAPVPSSDDARLADPEHALASGSAKNSTRTNSNQDVLIDVIPVQRKRT</sequence>
<protein>
    <submittedName>
        <fullName evidence="3">Uncharacterized protein</fullName>
    </submittedName>
</protein>
<evidence type="ECO:0000256" key="2">
    <source>
        <dbReference type="SAM" id="Phobius"/>
    </source>
</evidence>
<feature type="compositionally biased region" description="Polar residues" evidence="1">
    <location>
        <begin position="102"/>
        <end position="112"/>
    </location>
</feature>
<evidence type="ECO:0000313" key="4">
    <source>
        <dbReference type="Proteomes" id="UP000001861"/>
    </source>
</evidence>
<comment type="caution">
    <text evidence="3">The sequence shown here is derived from an EMBL/GenBank/DDBJ whole genome shotgun (WGS) entry which is preliminary data.</text>
</comment>
<dbReference type="GeneID" id="6011727"/>
<feature type="transmembrane region" description="Helical" evidence="2">
    <location>
        <begin position="12"/>
        <end position="31"/>
    </location>
</feature>
<feature type="compositionally biased region" description="Basic and acidic residues" evidence="1">
    <location>
        <begin position="87"/>
        <end position="96"/>
    </location>
</feature>
<name>A8NNT6_COPC7</name>
<dbReference type="RefSeq" id="XP_001835199.2">
    <property type="nucleotide sequence ID" value="XM_001835147.2"/>
</dbReference>
<dbReference type="KEGG" id="cci:CC1G_07341"/>
<keyword evidence="2" id="KW-1133">Transmembrane helix</keyword>